<evidence type="ECO:0000313" key="2">
    <source>
        <dbReference type="EMBL" id="OGI62659.1"/>
    </source>
</evidence>
<dbReference type="InterPro" id="IPR036514">
    <property type="entry name" value="SGNH_hydro_sf"/>
</dbReference>
<feature type="domain" description="SGNH hydrolase-type esterase" evidence="1">
    <location>
        <begin position="97"/>
        <end position="257"/>
    </location>
</feature>
<dbReference type="Pfam" id="PF13472">
    <property type="entry name" value="Lipase_GDSL_2"/>
    <property type="match status" value="1"/>
</dbReference>
<dbReference type="Proteomes" id="UP000179076">
    <property type="component" value="Unassembled WGS sequence"/>
</dbReference>
<protein>
    <recommendedName>
        <fullName evidence="1">SGNH hydrolase-type esterase domain-containing protein</fullName>
    </recommendedName>
</protein>
<evidence type="ECO:0000313" key="3">
    <source>
        <dbReference type="Proteomes" id="UP000179076"/>
    </source>
</evidence>
<dbReference type="Gene3D" id="3.40.50.1110">
    <property type="entry name" value="SGNH hydrolase"/>
    <property type="match status" value="1"/>
</dbReference>
<evidence type="ECO:0000259" key="1">
    <source>
        <dbReference type="Pfam" id="PF13472"/>
    </source>
</evidence>
<dbReference type="EMBL" id="MFSP01000171">
    <property type="protein sequence ID" value="OGI62659.1"/>
    <property type="molecule type" value="Genomic_DNA"/>
</dbReference>
<dbReference type="AlphaFoldDB" id="A0A1F6UZB7"/>
<name>A0A1F6UZB7_9PROT</name>
<reference evidence="2 3" key="1">
    <citation type="journal article" date="2016" name="Nat. Commun.">
        <title>Thousands of microbial genomes shed light on interconnected biogeochemical processes in an aquifer system.</title>
        <authorList>
            <person name="Anantharaman K."/>
            <person name="Brown C.T."/>
            <person name="Hug L.A."/>
            <person name="Sharon I."/>
            <person name="Castelle C.J."/>
            <person name="Probst A.J."/>
            <person name="Thomas B.C."/>
            <person name="Singh A."/>
            <person name="Wilkins M.J."/>
            <person name="Karaoz U."/>
            <person name="Brodie E.L."/>
            <person name="Williams K.H."/>
            <person name="Hubbard S.S."/>
            <person name="Banfield J.F."/>
        </authorList>
    </citation>
    <scope>NUCLEOTIDE SEQUENCE [LARGE SCALE GENOMIC DNA]</scope>
</reference>
<organism evidence="2 3">
    <name type="scientific">Candidatus Muproteobacteria bacterium RBG_16_60_9</name>
    <dbReference type="NCBI Taxonomy" id="1817755"/>
    <lineage>
        <taxon>Bacteria</taxon>
        <taxon>Pseudomonadati</taxon>
        <taxon>Pseudomonadota</taxon>
        <taxon>Candidatus Muproteobacteria</taxon>
    </lineage>
</organism>
<gene>
    <name evidence="2" type="ORF">A2W18_02790</name>
</gene>
<comment type="caution">
    <text evidence="2">The sequence shown here is derived from an EMBL/GenBank/DDBJ whole genome shotgun (WGS) entry which is preliminary data.</text>
</comment>
<sequence>MSVRRSTGFLATLAVVIVLLLGEALVRVAETVRDDIDTFGSAHETFPWYVDSPELGWEHRPSYAGFIDHDWREFNPQGFLAVDTHQLTDATKPKVLFIGDSNTFGFGVSTDKSFVEVVDGLLPGVAAINLGVNGYSSYQGRVMLERHLERLKPAAVVASFNFNDRRAANGEAESDGRDYFERMYRLRNGALNRVVHGLEAVHLYRALRSVMRRLGLIRAPVREFSIAQLAPRVSEYDYRRNLAAIAAATRRLGIPLIFLSLRDNPLDTGALRKGIASSARGDHEAAIEYLTTTIRARSWFAYLARIHLVGEYRARGDSAKAEEILLTRDTPPMFGDGRSIRLDSTYNDIMRDVARDSGAELVDGAVVLDQDPFVYIDFCHFNAIGHQRIGELLARRIERLLAVHKTSAAAVPVAR</sequence>
<proteinExistence type="predicted"/>
<dbReference type="InterPro" id="IPR013830">
    <property type="entry name" value="SGNH_hydro"/>
</dbReference>
<dbReference type="SUPFAM" id="SSF52266">
    <property type="entry name" value="SGNH hydrolase"/>
    <property type="match status" value="1"/>
</dbReference>
<accession>A0A1F6UZB7</accession>
<dbReference type="GO" id="GO:0016788">
    <property type="term" value="F:hydrolase activity, acting on ester bonds"/>
    <property type="evidence" value="ECO:0007669"/>
    <property type="project" value="UniProtKB-ARBA"/>
</dbReference>